<evidence type="ECO:0000259" key="5">
    <source>
        <dbReference type="Pfam" id="PF00080"/>
    </source>
</evidence>
<comment type="cofactor">
    <cofactor evidence="3">
        <name>Cu cation</name>
        <dbReference type="ChEBI" id="CHEBI:23378"/>
    </cofactor>
    <text evidence="3">Binds 1 copper ion per subunit.</text>
</comment>
<keyword evidence="7" id="KW-1185">Reference proteome</keyword>
<dbReference type="InterPro" id="IPR001424">
    <property type="entry name" value="SOD_Cu_Zn_dom"/>
</dbReference>
<dbReference type="RefSeq" id="WP_382357550.1">
    <property type="nucleotide sequence ID" value="NZ_JBHTGR010000004.1"/>
</dbReference>
<evidence type="ECO:0000256" key="3">
    <source>
        <dbReference type="RuleBase" id="RU000393"/>
    </source>
</evidence>
<name>A0ABW2UVJ8_9BACI</name>
<feature type="domain" description="Superoxide dismutase copper/zinc binding" evidence="5">
    <location>
        <begin position="38"/>
        <end position="169"/>
    </location>
</feature>
<feature type="region of interest" description="Disordered" evidence="4">
    <location>
        <begin position="169"/>
        <end position="193"/>
    </location>
</feature>
<dbReference type="SUPFAM" id="SSF49329">
    <property type="entry name" value="Cu,Zn superoxide dismutase-like"/>
    <property type="match status" value="1"/>
</dbReference>
<dbReference type="Pfam" id="PF00080">
    <property type="entry name" value="Sod_Cu"/>
    <property type="match status" value="1"/>
</dbReference>
<dbReference type="PROSITE" id="PS51257">
    <property type="entry name" value="PROKAR_LIPOPROTEIN"/>
    <property type="match status" value="1"/>
</dbReference>
<dbReference type="InterPro" id="IPR036423">
    <property type="entry name" value="SOD-like_Cu/Zn_dom_sf"/>
</dbReference>
<evidence type="ECO:0000256" key="2">
    <source>
        <dbReference type="ARBA" id="ARBA00024900"/>
    </source>
</evidence>
<evidence type="ECO:0000313" key="6">
    <source>
        <dbReference type="EMBL" id="MFC7746068.1"/>
    </source>
</evidence>
<accession>A0ABW2UVJ8</accession>
<organism evidence="6 7">
    <name type="scientific">Lentibacillus kimchii</name>
    <dbReference type="NCBI Taxonomy" id="1542911"/>
    <lineage>
        <taxon>Bacteria</taxon>
        <taxon>Bacillati</taxon>
        <taxon>Bacillota</taxon>
        <taxon>Bacilli</taxon>
        <taxon>Bacillales</taxon>
        <taxon>Bacillaceae</taxon>
        <taxon>Lentibacillus</taxon>
    </lineage>
</organism>
<dbReference type="InterPro" id="IPR018152">
    <property type="entry name" value="SOD_Cu/Zn_BS"/>
</dbReference>
<protein>
    <recommendedName>
        <fullName evidence="3">Superoxide dismutase [Cu-Zn]</fullName>
        <ecNumber evidence="3">1.15.1.1</ecNumber>
    </recommendedName>
</protein>
<gene>
    <name evidence="6" type="ORF">ACFQU8_02285</name>
</gene>
<proteinExistence type="inferred from homology"/>
<comment type="similarity">
    <text evidence="1 3">Belongs to the Cu-Zn superoxide dismutase family.</text>
</comment>
<dbReference type="EMBL" id="JBHTGR010000004">
    <property type="protein sequence ID" value="MFC7746068.1"/>
    <property type="molecule type" value="Genomic_DNA"/>
</dbReference>
<dbReference type="CDD" id="cd00305">
    <property type="entry name" value="Cu-Zn_Superoxide_Dismutase"/>
    <property type="match status" value="1"/>
</dbReference>
<dbReference type="Proteomes" id="UP001596620">
    <property type="component" value="Unassembled WGS sequence"/>
</dbReference>
<dbReference type="EC" id="1.15.1.1" evidence="3"/>
<keyword evidence="3" id="KW-0479">Metal-binding</keyword>
<keyword evidence="3" id="KW-0862">Zinc</keyword>
<evidence type="ECO:0000256" key="4">
    <source>
        <dbReference type="SAM" id="MobiDB-lite"/>
    </source>
</evidence>
<reference evidence="7" key="1">
    <citation type="journal article" date="2019" name="Int. J. Syst. Evol. Microbiol.">
        <title>The Global Catalogue of Microorganisms (GCM) 10K type strain sequencing project: providing services to taxonomists for standard genome sequencing and annotation.</title>
        <authorList>
            <consortium name="The Broad Institute Genomics Platform"/>
            <consortium name="The Broad Institute Genome Sequencing Center for Infectious Disease"/>
            <person name="Wu L."/>
            <person name="Ma J."/>
        </authorList>
    </citation>
    <scope>NUCLEOTIDE SEQUENCE [LARGE SCALE GENOMIC DNA]</scope>
    <source>
        <strain evidence="7">JCM 30234</strain>
    </source>
</reference>
<keyword evidence="3" id="KW-0560">Oxidoreductase</keyword>
<sequence>MKKIGLIVILLLITGCQGNNDETSKSVGMYNLSGDMIGTVQLSEGDNAVNLKMNLEGLEQGFHGIQVHEYAKCDPPDFKTAGNHFNPKGLKHGLMNPDGSHVGDLPNIKADNSGLVQDAELAAQGATLLDGKGSLLKDGGTSIIIHKSQDDGVSQPGGNAGERVACGLIVKEKKKPDKTPTDPTEHNEDMSEG</sequence>
<evidence type="ECO:0000256" key="1">
    <source>
        <dbReference type="ARBA" id="ARBA00010457"/>
    </source>
</evidence>
<comment type="caution">
    <text evidence="6">The sequence shown here is derived from an EMBL/GenBank/DDBJ whole genome shotgun (WGS) entry which is preliminary data.</text>
</comment>
<keyword evidence="3" id="KW-0186">Copper</keyword>
<comment type="cofactor">
    <cofactor evidence="3">
        <name>Zn(2+)</name>
        <dbReference type="ChEBI" id="CHEBI:29105"/>
    </cofactor>
    <text evidence="3">Binds 1 zinc ion per subunit.</text>
</comment>
<dbReference type="PANTHER" id="PTHR10003">
    <property type="entry name" value="SUPEROXIDE DISMUTASE CU-ZN -RELATED"/>
    <property type="match status" value="1"/>
</dbReference>
<feature type="compositionally biased region" description="Basic and acidic residues" evidence="4">
    <location>
        <begin position="170"/>
        <end position="193"/>
    </location>
</feature>
<dbReference type="Gene3D" id="2.60.40.200">
    <property type="entry name" value="Superoxide dismutase, copper/zinc binding domain"/>
    <property type="match status" value="1"/>
</dbReference>
<dbReference type="PROSITE" id="PS00332">
    <property type="entry name" value="SOD_CU_ZN_2"/>
    <property type="match status" value="1"/>
</dbReference>
<comment type="catalytic activity">
    <reaction evidence="3">
        <text>2 superoxide + 2 H(+) = H2O2 + O2</text>
        <dbReference type="Rhea" id="RHEA:20696"/>
        <dbReference type="ChEBI" id="CHEBI:15378"/>
        <dbReference type="ChEBI" id="CHEBI:15379"/>
        <dbReference type="ChEBI" id="CHEBI:16240"/>
        <dbReference type="ChEBI" id="CHEBI:18421"/>
        <dbReference type="EC" id="1.15.1.1"/>
    </reaction>
</comment>
<comment type="function">
    <text evidence="2">Destroys radicals which are normally produced within the cells and which are toxic to biological systems. May play a role in favoring mycobacterial survival in phagocytes.</text>
</comment>
<evidence type="ECO:0000313" key="7">
    <source>
        <dbReference type="Proteomes" id="UP001596620"/>
    </source>
</evidence>
<dbReference type="InterPro" id="IPR024134">
    <property type="entry name" value="SOD_Cu/Zn_/chaperone"/>
</dbReference>